<protein>
    <submittedName>
        <fullName evidence="2">J domain-containing protein</fullName>
    </submittedName>
</protein>
<evidence type="ECO:0000313" key="2">
    <source>
        <dbReference type="WBParaSite" id="RSKR_0000459700.1"/>
    </source>
</evidence>
<reference evidence="2" key="1">
    <citation type="submission" date="2016-11" db="UniProtKB">
        <authorList>
            <consortium name="WormBaseParasite"/>
        </authorList>
    </citation>
    <scope>IDENTIFICATION</scope>
    <source>
        <strain evidence="2">KR3021</strain>
    </source>
</reference>
<accession>A0AC35TV02</accession>
<organism evidence="1 2">
    <name type="scientific">Rhabditophanes sp. KR3021</name>
    <dbReference type="NCBI Taxonomy" id="114890"/>
    <lineage>
        <taxon>Eukaryota</taxon>
        <taxon>Metazoa</taxon>
        <taxon>Ecdysozoa</taxon>
        <taxon>Nematoda</taxon>
        <taxon>Chromadorea</taxon>
        <taxon>Rhabditida</taxon>
        <taxon>Tylenchina</taxon>
        <taxon>Panagrolaimomorpha</taxon>
        <taxon>Strongyloidoidea</taxon>
        <taxon>Alloionematidae</taxon>
        <taxon>Rhabditophanes</taxon>
    </lineage>
</organism>
<proteinExistence type="predicted"/>
<name>A0AC35TV02_9BILA</name>
<evidence type="ECO:0000313" key="1">
    <source>
        <dbReference type="Proteomes" id="UP000095286"/>
    </source>
</evidence>
<dbReference type="WBParaSite" id="RSKR_0000459700.1">
    <property type="protein sequence ID" value="RSKR_0000459700.1"/>
    <property type="gene ID" value="RSKR_0000459700"/>
</dbReference>
<dbReference type="Proteomes" id="UP000095286">
    <property type="component" value="Unplaced"/>
</dbReference>
<sequence>MALLAKGQLQDAVNQFQAAIDVDPNSYQAYYRKATVLLAMGRPDPALEDLGKVIALKPDFISATKQRASVYFKLCNLEKAENDFKTVSKTDKPEDSESKINLIHNVRVWIDYANKYFEKQDYVSAIPYYSKALEQCQWSAVLFRKRATCHEHTDEIQKAISDIRHLTKLQSDSREAYLEVSKLYYKIGDVESSLIQIRECLKLDPDDKACFAYYKDVKKLAKLRESLNSLVEKGKWMECLDKAKQILKFEKQNERIQLDVYKRTCKCNMKAGHSAEAIRECTEVLTNLDENDVEVIVDRAEAYILNEDYESAVNDYQAATKIDENSRPIKEGLHKAQKLLKQSKKRDYYKILAVKRNASKREVLKAYRKLAAKYHPDNFQDEAEKKVAEAKFLEIAAAKEVLSDEEKRAQYDSGTDPLDPEAQQGGHHGHPFGGGFNQHFQGGDFGGGFKFHFG</sequence>